<name>A0AAF0BKA8_9PROT</name>
<proteinExistence type="inferred from homology"/>
<keyword evidence="2" id="KW-0479">Metal-binding</keyword>
<sequence length="142" mass="15440">MSDWREGGCLCGAARYEIDVEGARTGNCHCRDCQKNAGAPFMTFTSVVRGRFNWVAMPKGEAHASDIAVRRFCEKCGTPLTWEALDGAESVGVSTPTLDQPADIPVQYEIYTRTRFPWMAPVAGALQFDADGTVQAMDGNQG</sequence>
<dbReference type="GO" id="GO:0016846">
    <property type="term" value="F:carbon-sulfur lyase activity"/>
    <property type="evidence" value="ECO:0007669"/>
    <property type="project" value="InterPro"/>
</dbReference>
<dbReference type="InterPro" id="IPR006913">
    <property type="entry name" value="CENP-V/GFA"/>
</dbReference>
<dbReference type="AlphaFoldDB" id="A0AAF0BKA8"/>
<evidence type="ECO:0000256" key="1">
    <source>
        <dbReference type="ARBA" id="ARBA00005495"/>
    </source>
</evidence>
<dbReference type="InterPro" id="IPR011057">
    <property type="entry name" value="Mss4-like_sf"/>
</dbReference>
<comment type="similarity">
    <text evidence="1">Belongs to the Gfa family.</text>
</comment>
<keyword evidence="3" id="KW-0862">Zinc</keyword>
<reference evidence="6" key="1">
    <citation type="submission" date="2023-01" db="EMBL/GenBank/DDBJ databases">
        <title>The genome sequence of Kordiimonadaceae bacterium 6D33.</title>
        <authorList>
            <person name="Liu Y."/>
        </authorList>
    </citation>
    <scope>NUCLEOTIDE SEQUENCE</scope>
    <source>
        <strain evidence="6">6D33</strain>
    </source>
</reference>
<dbReference type="PROSITE" id="PS51891">
    <property type="entry name" value="CENP_V_GFA"/>
    <property type="match status" value="1"/>
</dbReference>
<keyword evidence="4" id="KW-0456">Lyase</keyword>
<evidence type="ECO:0000256" key="4">
    <source>
        <dbReference type="ARBA" id="ARBA00023239"/>
    </source>
</evidence>
<evidence type="ECO:0000256" key="3">
    <source>
        <dbReference type="ARBA" id="ARBA00022833"/>
    </source>
</evidence>
<evidence type="ECO:0000313" key="6">
    <source>
        <dbReference type="EMBL" id="WCL52742.1"/>
    </source>
</evidence>
<keyword evidence="7" id="KW-1185">Reference proteome</keyword>
<dbReference type="PANTHER" id="PTHR33337">
    <property type="entry name" value="GFA DOMAIN-CONTAINING PROTEIN"/>
    <property type="match status" value="1"/>
</dbReference>
<dbReference type="RefSeq" id="WP_289502123.1">
    <property type="nucleotide sequence ID" value="NZ_CP116805.1"/>
</dbReference>
<evidence type="ECO:0000259" key="5">
    <source>
        <dbReference type="PROSITE" id="PS51891"/>
    </source>
</evidence>
<dbReference type="KEGG" id="gso:PH603_09345"/>
<dbReference type="Proteomes" id="UP001217500">
    <property type="component" value="Chromosome"/>
</dbReference>
<dbReference type="GO" id="GO:0046872">
    <property type="term" value="F:metal ion binding"/>
    <property type="evidence" value="ECO:0007669"/>
    <property type="project" value="UniProtKB-KW"/>
</dbReference>
<feature type="domain" description="CENP-V/GFA" evidence="5">
    <location>
        <begin position="5"/>
        <end position="109"/>
    </location>
</feature>
<gene>
    <name evidence="6" type="ORF">PH603_09345</name>
</gene>
<evidence type="ECO:0000256" key="2">
    <source>
        <dbReference type="ARBA" id="ARBA00022723"/>
    </source>
</evidence>
<dbReference type="PANTHER" id="PTHR33337:SF40">
    <property type="entry name" value="CENP-V_GFA DOMAIN-CONTAINING PROTEIN-RELATED"/>
    <property type="match status" value="1"/>
</dbReference>
<dbReference type="SUPFAM" id="SSF51316">
    <property type="entry name" value="Mss4-like"/>
    <property type="match status" value="1"/>
</dbReference>
<evidence type="ECO:0000313" key="7">
    <source>
        <dbReference type="Proteomes" id="UP001217500"/>
    </source>
</evidence>
<dbReference type="EMBL" id="CP116805">
    <property type="protein sequence ID" value="WCL52742.1"/>
    <property type="molecule type" value="Genomic_DNA"/>
</dbReference>
<dbReference type="Gene3D" id="3.90.1590.10">
    <property type="entry name" value="glutathione-dependent formaldehyde- activating enzyme (gfa)"/>
    <property type="match status" value="1"/>
</dbReference>
<protein>
    <submittedName>
        <fullName evidence="6">GFA family protein</fullName>
    </submittedName>
</protein>
<accession>A0AAF0BKA8</accession>
<organism evidence="6 7">
    <name type="scientific">Gimibacter soli</name>
    <dbReference type="NCBI Taxonomy" id="3024400"/>
    <lineage>
        <taxon>Bacteria</taxon>
        <taxon>Pseudomonadati</taxon>
        <taxon>Pseudomonadota</taxon>
        <taxon>Alphaproteobacteria</taxon>
        <taxon>Kordiimonadales</taxon>
        <taxon>Temperatibacteraceae</taxon>
        <taxon>Gimibacter</taxon>
    </lineage>
</organism>
<dbReference type="Pfam" id="PF04828">
    <property type="entry name" value="GFA"/>
    <property type="match status" value="1"/>
</dbReference>